<dbReference type="Pfam" id="PF03401">
    <property type="entry name" value="TctC"/>
    <property type="match status" value="1"/>
</dbReference>
<dbReference type="RefSeq" id="WP_371438072.1">
    <property type="nucleotide sequence ID" value="NZ_JBHSRS010000083.1"/>
</dbReference>
<dbReference type="Proteomes" id="UP001596270">
    <property type="component" value="Unassembled WGS sequence"/>
</dbReference>
<gene>
    <name evidence="3" type="ORF">ACFQND_19640</name>
</gene>
<dbReference type="EMBL" id="JBHSRS010000083">
    <property type="protein sequence ID" value="MFC6283446.1"/>
    <property type="molecule type" value="Genomic_DNA"/>
</dbReference>
<reference evidence="4" key="1">
    <citation type="journal article" date="2019" name="Int. J. Syst. Evol. Microbiol.">
        <title>The Global Catalogue of Microorganisms (GCM) 10K type strain sequencing project: providing services to taxonomists for standard genome sequencing and annotation.</title>
        <authorList>
            <consortium name="The Broad Institute Genomics Platform"/>
            <consortium name="The Broad Institute Genome Sequencing Center for Infectious Disease"/>
            <person name="Wu L."/>
            <person name="Ma J."/>
        </authorList>
    </citation>
    <scope>NUCLEOTIDE SEQUENCE [LARGE SCALE GENOMIC DNA]</scope>
    <source>
        <strain evidence="4">CCUG 39402</strain>
    </source>
</reference>
<keyword evidence="2" id="KW-0732">Signal</keyword>
<evidence type="ECO:0000313" key="4">
    <source>
        <dbReference type="Proteomes" id="UP001596270"/>
    </source>
</evidence>
<protein>
    <submittedName>
        <fullName evidence="3">Tripartite tricarboxylate transporter substrate-binding protein</fullName>
    </submittedName>
</protein>
<evidence type="ECO:0000313" key="3">
    <source>
        <dbReference type="EMBL" id="MFC6283446.1"/>
    </source>
</evidence>
<dbReference type="PIRSF" id="PIRSF017082">
    <property type="entry name" value="YflP"/>
    <property type="match status" value="1"/>
</dbReference>
<comment type="similarity">
    <text evidence="1">Belongs to the UPF0065 (bug) family.</text>
</comment>
<dbReference type="Gene3D" id="3.40.190.150">
    <property type="entry name" value="Bordetella uptake gene, domain 1"/>
    <property type="match status" value="1"/>
</dbReference>
<evidence type="ECO:0000256" key="1">
    <source>
        <dbReference type="ARBA" id="ARBA00006987"/>
    </source>
</evidence>
<sequence>MTNRRQLLLASAGGMASALVLPAQAQRGNAVRVCVGFPPGSGADVIARLTATRLAANGVPHVVDNRAGAGGRLAVDNVRLSPADGSTVLVTPDAMMTIYPHVYRKLNYRPLVDFRPVTTLATVPLGLAVGPAVPPEVLTIADFVKWAKANPGKASFGTSGPGTTLHFTGWMLANATGIELTHVPYRGSILAAQDMVAGQIAASVNVLGELLPFAQAGKIRILGVSSPARSRFSPDTPTFRESGLPMLESMTWFGLFLPARTPDAIVASIHAATVEGFKAPEVRDTLAKVGMEPSTLPPERFAALIKADLERWAPVVRQTGYTSDD</sequence>
<proteinExistence type="inferred from homology"/>
<organism evidence="3 4">
    <name type="scientific">Polaromonas aquatica</name>
    <dbReference type="NCBI Taxonomy" id="332657"/>
    <lineage>
        <taxon>Bacteria</taxon>
        <taxon>Pseudomonadati</taxon>
        <taxon>Pseudomonadota</taxon>
        <taxon>Betaproteobacteria</taxon>
        <taxon>Burkholderiales</taxon>
        <taxon>Comamonadaceae</taxon>
        <taxon>Polaromonas</taxon>
    </lineage>
</organism>
<dbReference type="InterPro" id="IPR042100">
    <property type="entry name" value="Bug_dom1"/>
</dbReference>
<dbReference type="SUPFAM" id="SSF53850">
    <property type="entry name" value="Periplasmic binding protein-like II"/>
    <property type="match status" value="1"/>
</dbReference>
<feature type="signal peptide" evidence="2">
    <location>
        <begin position="1"/>
        <end position="25"/>
    </location>
</feature>
<keyword evidence="4" id="KW-1185">Reference proteome</keyword>
<comment type="caution">
    <text evidence="3">The sequence shown here is derived from an EMBL/GenBank/DDBJ whole genome shotgun (WGS) entry which is preliminary data.</text>
</comment>
<dbReference type="Gene3D" id="3.40.190.10">
    <property type="entry name" value="Periplasmic binding protein-like II"/>
    <property type="match status" value="1"/>
</dbReference>
<dbReference type="PROSITE" id="PS51318">
    <property type="entry name" value="TAT"/>
    <property type="match status" value="1"/>
</dbReference>
<dbReference type="PANTHER" id="PTHR42928:SF5">
    <property type="entry name" value="BLR1237 PROTEIN"/>
    <property type="match status" value="1"/>
</dbReference>
<dbReference type="InterPro" id="IPR006311">
    <property type="entry name" value="TAT_signal"/>
</dbReference>
<feature type="chain" id="PRO_5045299419" evidence="2">
    <location>
        <begin position="26"/>
        <end position="325"/>
    </location>
</feature>
<name>A0ABW1U410_9BURK</name>
<dbReference type="PANTHER" id="PTHR42928">
    <property type="entry name" value="TRICARBOXYLATE-BINDING PROTEIN"/>
    <property type="match status" value="1"/>
</dbReference>
<evidence type="ECO:0000256" key="2">
    <source>
        <dbReference type="SAM" id="SignalP"/>
    </source>
</evidence>
<dbReference type="InterPro" id="IPR005064">
    <property type="entry name" value="BUG"/>
</dbReference>
<accession>A0ABW1U410</accession>